<dbReference type="GO" id="GO:0005345">
    <property type="term" value="F:purine nucleobase transmembrane transporter activity"/>
    <property type="evidence" value="ECO:0007669"/>
    <property type="project" value="UniProtKB-ARBA"/>
</dbReference>
<sequence length="184" mass="19922">MRRRNRAEATEISQQRTHDTARCCRTFARAAAHAHNNAPTAPRSWLSPPVVLSAFFVLLGAPGTLLLRLYFVSGWPLLLPPLCLSLLHRGRAATDHLLPRRLAAAVAVLGAFFAMACFAYSLGSQALPLSTSSLLQATQLTFTAVSAFLFAGLRFVAQTPLDTLRRRVHDVAISSSPDLAITST</sequence>
<gene>
    <name evidence="8" type="ORF">HU200_025603</name>
</gene>
<dbReference type="PANTHER" id="PTHR31376:SF61">
    <property type="entry name" value="PURINE PERMEASE-RELATED"/>
    <property type="match status" value="1"/>
</dbReference>
<dbReference type="EMBL" id="JACEFO010001712">
    <property type="protein sequence ID" value="KAF8718118.1"/>
    <property type="molecule type" value="Genomic_DNA"/>
</dbReference>
<evidence type="ECO:0000256" key="5">
    <source>
        <dbReference type="ARBA" id="ARBA00022989"/>
    </source>
</evidence>
<feature type="transmembrane region" description="Helical" evidence="7">
    <location>
        <begin position="134"/>
        <end position="157"/>
    </location>
</feature>
<dbReference type="Proteomes" id="UP000636709">
    <property type="component" value="Unassembled WGS sequence"/>
</dbReference>
<name>A0A835CA87_9POAL</name>
<comment type="subcellular location">
    <subcellularLocation>
        <location evidence="1">Membrane</location>
    </subcellularLocation>
</comment>
<keyword evidence="9" id="KW-1185">Reference proteome</keyword>
<keyword evidence="4 7" id="KW-0812">Transmembrane</keyword>
<dbReference type="GO" id="GO:0016020">
    <property type="term" value="C:membrane"/>
    <property type="evidence" value="ECO:0007669"/>
    <property type="project" value="UniProtKB-SubCell"/>
</dbReference>
<comment type="caution">
    <text evidence="8">The sequence shown here is derived from an EMBL/GenBank/DDBJ whole genome shotgun (WGS) entry which is preliminary data.</text>
</comment>
<comment type="similarity">
    <text evidence="2">Belongs to the purine permeases (TC 2.A.7.14) family.</text>
</comment>
<dbReference type="GO" id="GO:0015211">
    <property type="term" value="F:purine nucleoside transmembrane transporter activity"/>
    <property type="evidence" value="ECO:0007669"/>
    <property type="project" value="InterPro"/>
</dbReference>
<evidence type="ECO:0000256" key="6">
    <source>
        <dbReference type="ARBA" id="ARBA00023136"/>
    </source>
</evidence>
<dbReference type="PANTHER" id="PTHR31376">
    <property type="entry name" value="OS09G0467300 PROTEIN-RELATED"/>
    <property type="match status" value="1"/>
</dbReference>
<protein>
    <submittedName>
        <fullName evidence="8">Uncharacterized protein</fullName>
    </submittedName>
</protein>
<feature type="transmembrane region" description="Helical" evidence="7">
    <location>
        <begin position="45"/>
        <end position="63"/>
    </location>
</feature>
<feature type="transmembrane region" description="Helical" evidence="7">
    <location>
        <begin position="69"/>
        <end position="90"/>
    </location>
</feature>
<reference evidence="8" key="1">
    <citation type="submission" date="2020-07" db="EMBL/GenBank/DDBJ databases">
        <title>Genome sequence and genetic diversity analysis of an under-domesticated orphan crop, white fonio (Digitaria exilis).</title>
        <authorList>
            <person name="Bennetzen J.L."/>
            <person name="Chen S."/>
            <person name="Ma X."/>
            <person name="Wang X."/>
            <person name="Yssel A.E.J."/>
            <person name="Chaluvadi S.R."/>
            <person name="Johnson M."/>
            <person name="Gangashetty P."/>
            <person name="Hamidou F."/>
            <person name="Sanogo M.D."/>
            <person name="Zwaenepoel A."/>
            <person name="Wallace J."/>
            <person name="Van De Peer Y."/>
            <person name="Van Deynze A."/>
        </authorList>
    </citation>
    <scope>NUCLEOTIDE SEQUENCE</scope>
    <source>
        <tissue evidence="8">Leaves</tissue>
    </source>
</reference>
<evidence type="ECO:0000256" key="7">
    <source>
        <dbReference type="SAM" id="Phobius"/>
    </source>
</evidence>
<dbReference type="InterPro" id="IPR030182">
    <property type="entry name" value="PUP_plant"/>
</dbReference>
<feature type="transmembrane region" description="Helical" evidence="7">
    <location>
        <begin position="102"/>
        <end position="122"/>
    </location>
</feature>
<proteinExistence type="inferred from homology"/>
<evidence type="ECO:0000256" key="4">
    <source>
        <dbReference type="ARBA" id="ARBA00022692"/>
    </source>
</evidence>
<keyword evidence="5 7" id="KW-1133">Transmembrane helix</keyword>
<keyword evidence="3" id="KW-0813">Transport</keyword>
<dbReference type="Pfam" id="PF16913">
    <property type="entry name" value="PUNUT"/>
    <property type="match status" value="1"/>
</dbReference>
<accession>A0A835CA87</accession>
<evidence type="ECO:0000313" key="9">
    <source>
        <dbReference type="Proteomes" id="UP000636709"/>
    </source>
</evidence>
<evidence type="ECO:0000256" key="2">
    <source>
        <dbReference type="ARBA" id="ARBA00006213"/>
    </source>
</evidence>
<organism evidence="8 9">
    <name type="scientific">Digitaria exilis</name>
    <dbReference type="NCBI Taxonomy" id="1010633"/>
    <lineage>
        <taxon>Eukaryota</taxon>
        <taxon>Viridiplantae</taxon>
        <taxon>Streptophyta</taxon>
        <taxon>Embryophyta</taxon>
        <taxon>Tracheophyta</taxon>
        <taxon>Spermatophyta</taxon>
        <taxon>Magnoliopsida</taxon>
        <taxon>Liliopsida</taxon>
        <taxon>Poales</taxon>
        <taxon>Poaceae</taxon>
        <taxon>PACMAD clade</taxon>
        <taxon>Panicoideae</taxon>
        <taxon>Panicodae</taxon>
        <taxon>Paniceae</taxon>
        <taxon>Anthephorinae</taxon>
        <taxon>Digitaria</taxon>
    </lineage>
</organism>
<evidence type="ECO:0000256" key="3">
    <source>
        <dbReference type="ARBA" id="ARBA00022448"/>
    </source>
</evidence>
<keyword evidence="6 7" id="KW-0472">Membrane</keyword>
<evidence type="ECO:0000256" key="1">
    <source>
        <dbReference type="ARBA" id="ARBA00004370"/>
    </source>
</evidence>
<dbReference type="AlphaFoldDB" id="A0A835CA87"/>
<evidence type="ECO:0000313" key="8">
    <source>
        <dbReference type="EMBL" id="KAF8718118.1"/>
    </source>
</evidence>